<name>A0AAD9PES0_RIDPI</name>
<evidence type="ECO:0000256" key="1">
    <source>
        <dbReference type="ARBA" id="ARBA00022572"/>
    </source>
</evidence>
<proteinExistence type="predicted"/>
<comment type="caution">
    <text evidence="5">The sequence shown here is derived from an EMBL/GenBank/DDBJ whole genome shotgun (WGS) entry which is preliminary data.</text>
</comment>
<accession>A0AAD9PES0</accession>
<evidence type="ECO:0000256" key="2">
    <source>
        <dbReference type="ARBA" id="ARBA00023157"/>
    </source>
</evidence>
<comment type="caution">
    <text evidence="3">Lacks conserved residue(s) required for the propagation of feature annotation.</text>
</comment>
<reference evidence="5" key="1">
    <citation type="journal article" date="2023" name="Mol. Biol. Evol.">
        <title>Third-Generation Sequencing Reveals the Adaptive Role of the Epigenome in Three Deep-Sea Polychaetes.</title>
        <authorList>
            <person name="Perez M."/>
            <person name="Aroh O."/>
            <person name="Sun Y."/>
            <person name="Lan Y."/>
            <person name="Juniper S.K."/>
            <person name="Young C.R."/>
            <person name="Angers B."/>
            <person name="Qian P.Y."/>
        </authorList>
    </citation>
    <scope>NUCLEOTIDE SEQUENCE</scope>
    <source>
        <strain evidence="5">R07B-5</strain>
    </source>
</reference>
<dbReference type="Proteomes" id="UP001209878">
    <property type="component" value="Unassembled WGS sequence"/>
</dbReference>
<dbReference type="EMBL" id="JAODUO010000016">
    <property type="protein sequence ID" value="KAK2193198.1"/>
    <property type="molecule type" value="Genomic_DNA"/>
</dbReference>
<dbReference type="AlphaFoldDB" id="A0AAD9PES0"/>
<dbReference type="InterPro" id="IPR013806">
    <property type="entry name" value="Kringle-like"/>
</dbReference>
<evidence type="ECO:0000313" key="5">
    <source>
        <dbReference type="EMBL" id="KAK2193198.1"/>
    </source>
</evidence>
<keyword evidence="6" id="KW-1185">Reference proteome</keyword>
<protein>
    <recommendedName>
        <fullName evidence="4">Kringle domain-containing protein</fullName>
    </recommendedName>
</protein>
<dbReference type="PROSITE" id="PS50070">
    <property type="entry name" value="KRINGLE_2"/>
    <property type="match status" value="1"/>
</dbReference>
<feature type="domain" description="Kringle" evidence="4">
    <location>
        <begin position="21"/>
        <end position="56"/>
    </location>
</feature>
<dbReference type="SUPFAM" id="SSF57440">
    <property type="entry name" value="Kringle-like"/>
    <property type="match status" value="1"/>
</dbReference>
<dbReference type="InterPro" id="IPR000001">
    <property type="entry name" value="Kringle"/>
</dbReference>
<dbReference type="Gene3D" id="2.40.20.10">
    <property type="entry name" value="Plasminogen Kringle 4"/>
    <property type="match status" value="1"/>
</dbReference>
<sequence>MCLTLQPHGHHCKGADLGYGCRNNAIPNNKQCTKLRPWCFTMDMFVRWEYCDIPMCKGEPQM</sequence>
<keyword evidence="2" id="KW-1015">Disulfide bond</keyword>
<evidence type="ECO:0000313" key="6">
    <source>
        <dbReference type="Proteomes" id="UP001209878"/>
    </source>
</evidence>
<evidence type="ECO:0000256" key="3">
    <source>
        <dbReference type="PROSITE-ProRule" id="PRU00121"/>
    </source>
</evidence>
<gene>
    <name evidence="5" type="ORF">NP493_14g07060</name>
</gene>
<dbReference type="InterPro" id="IPR038178">
    <property type="entry name" value="Kringle_sf"/>
</dbReference>
<organism evidence="5 6">
    <name type="scientific">Ridgeia piscesae</name>
    <name type="common">Tubeworm</name>
    <dbReference type="NCBI Taxonomy" id="27915"/>
    <lineage>
        <taxon>Eukaryota</taxon>
        <taxon>Metazoa</taxon>
        <taxon>Spiralia</taxon>
        <taxon>Lophotrochozoa</taxon>
        <taxon>Annelida</taxon>
        <taxon>Polychaeta</taxon>
        <taxon>Sedentaria</taxon>
        <taxon>Canalipalpata</taxon>
        <taxon>Sabellida</taxon>
        <taxon>Siboglinidae</taxon>
        <taxon>Ridgeia</taxon>
    </lineage>
</organism>
<keyword evidence="1 3" id="KW-0420">Kringle</keyword>
<evidence type="ECO:0000259" key="4">
    <source>
        <dbReference type="PROSITE" id="PS50070"/>
    </source>
</evidence>